<evidence type="ECO:0000313" key="6">
    <source>
        <dbReference type="Proteomes" id="UP000016935"/>
    </source>
</evidence>
<dbReference type="PRINTS" id="PR00420">
    <property type="entry name" value="RNGMNOXGNASE"/>
</dbReference>
<evidence type="ECO:0000256" key="3">
    <source>
        <dbReference type="ARBA" id="ARBA00023002"/>
    </source>
</evidence>
<keyword evidence="1" id="KW-0285">Flavoprotein</keyword>
<dbReference type="InterPro" id="IPR036188">
    <property type="entry name" value="FAD/NAD-bd_sf"/>
</dbReference>
<name>R0IEN9_EXST2</name>
<dbReference type="EMBL" id="KB908814">
    <property type="protein sequence ID" value="EOA83760.1"/>
    <property type="molecule type" value="Genomic_DNA"/>
</dbReference>
<organism evidence="5 6">
    <name type="scientific">Exserohilum turcicum (strain 28A)</name>
    <name type="common">Northern leaf blight fungus</name>
    <name type="synonym">Setosphaeria turcica</name>
    <dbReference type="NCBI Taxonomy" id="671987"/>
    <lineage>
        <taxon>Eukaryota</taxon>
        <taxon>Fungi</taxon>
        <taxon>Dikarya</taxon>
        <taxon>Ascomycota</taxon>
        <taxon>Pezizomycotina</taxon>
        <taxon>Dothideomycetes</taxon>
        <taxon>Pleosporomycetidae</taxon>
        <taxon>Pleosporales</taxon>
        <taxon>Pleosporineae</taxon>
        <taxon>Pleosporaceae</taxon>
        <taxon>Exserohilum</taxon>
    </lineage>
</organism>
<dbReference type="InterPro" id="IPR002938">
    <property type="entry name" value="FAD-bd"/>
</dbReference>
<keyword evidence="3" id="KW-0560">Oxidoreductase</keyword>
<dbReference type="GO" id="GO:0016491">
    <property type="term" value="F:oxidoreductase activity"/>
    <property type="evidence" value="ECO:0007669"/>
    <property type="project" value="UniProtKB-KW"/>
</dbReference>
<dbReference type="GO" id="GO:0071949">
    <property type="term" value="F:FAD binding"/>
    <property type="evidence" value="ECO:0007669"/>
    <property type="project" value="InterPro"/>
</dbReference>
<evidence type="ECO:0000256" key="1">
    <source>
        <dbReference type="ARBA" id="ARBA00022630"/>
    </source>
</evidence>
<keyword evidence="6" id="KW-1185">Reference proteome</keyword>
<dbReference type="SUPFAM" id="SSF51905">
    <property type="entry name" value="FAD/NAD(P)-binding domain"/>
    <property type="match status" value="1"/>
</dbReference>
<dbReference type="OrthoDB" id="655030at2759"/>
<dbReference type="STRING" id="671987.R0IEN9"/>
<evidence type="ECO:0000256" key="2">
    <source>
        <dbReference type="ARBA" id="ARBA00022827"/>
    </source>
</evidence>
<reference evidence="5 6" key="1">
    <citation type="journal article" date="2012" name="PLoS Pathog.">
        <title>Diverse lifestyles and strategies of plant pathogenesis encoded in the genomes of eighteen Dothideomycetes fungi.</title>
        <authorList>
            <person name="Ohm R.A."/>
            <person name="Feau N."/>
            <person name="Henrissat B."/>
            <person name="Schoch C.L."/>
            <person name="Horwitz B.A."/>
            <person name="Barry K.W."/>
            <person name="Condon B.J."/>
            <person name="Copeland A.C."/>
            <person name="Dhillon B."/>
            <person name="Glaser F."/>
            <person name="Hesse C.N."/>
            <person name="Kosti I."/>
            <person name="LaButti K."/>
            <person name="Lindquist E.A."/>
            <person name="Lucas S."/>
            <person name="Salamov A.A."/>
            <person name="Bradshaw R.E."/>
            <person name="Ciuffetti L."/>
            <person name="Hamelin R.C."/>
            <person name="Kema G.H.J."/>
            <person name="Lawrence C."/>
            <person name="Scott J.A."/>
            <person name="Spatafora J.W."/>
            <person name="Turgeon B.G."/>
            <person name="de Wit P.J.G.M."/>
            <person name="Zhong S."/>
            <person name="Goodwin S.B."/>
            <person name="Grigoriev I.V."/>
        </authorList>
    </citation>
    <scope>NUCLEOTIDE SEQUENCE [LARGE SCALE GENOMIC DNA]</scope>
    <source>
        <strain evidence="6">28A</strain>
    </source>
</reference>
<sequence length="425" mass="47209">MASSSPLDILISGAGIAGPSLAYWLSRLIPTSQITIIERSPEPRLGGQAIDLRSSCIPIVKKMGLLGKVKELHTTEVGMQFVYRDGQRRATFEASGEEERQSATSEYEILRGDMARLLYEATKDNANIRYIFDEMIASVAEQDNDKVQVTFKNKLPPTQYHVVVGADGQMSRTRRLVFGHGPNNDDYLHRLGQYSALFTMPRDAARDTNYAQWYNASRGRLFFLRPDRHGTTRTYLAVTDPDLARFTEIDRLLKSGSRDQQQAWFANEFKDAGWQADRCIREMSAAEDFYMQQIAQVKMDTWVKGHVALVGDAAYCPSPISGVGTGAAIVGSYVLAGELSRSPTDIRAALANYERITRQYVDKAQRLIPGAPHIANPQSEWGIFLLSSVTGVLAHPFVQRFSGVLGNAIPAFGSTTVWSPPEYEA</sequence>
<dbReference type="PANTHER" id="PTHR46865">
    <property type="entry name" value="OXIDOREDUCTASE-RELATED"/>
    <property type="match status" value="1"/>
</dbReference>
<dbReference type="InterPro" id="IPR051704">
    <property type="entry name" value="FAD_aromatic-hydroxylase"/>
</dbReference>
<dbReference type="eggNOG" id="ENOG502QTX9">
    <property type="taxonomic scope" value="Eukaryota"/>
</dbReference>
<dbReference type="Gene3D" id="3.30.9.10">
    <property type="entry name" value="D-Amino Acid Oxidase, subunit A, domain 2"/>
    <property type="match status" value="1"/>
</dbReference>
<proteinExistence type="predicted"/>
<dbReference type="HOGENOM" id="CLU_009665_1_0_1"/>
<accession>R0IEN9</accession>
<protein>
    <recommendedName>
        <fullName evidence="4">FAD-binding domain-containing protein</fullName>
    </recommendedName>
</protein>
<feature type="domain" description="FAD-binding" evidence="4">
    <location>
        <begin position="8"/>
        <end position="342"/>
    </location>
</feature>
<gene>
    <name evidence="5" type="ORF">SETTUDRAFT_118550</name>
</gene>
<reference evidence="5 6" key="2">
    <citation type="journal article" date="2013" name="PLoS Genet.">
        <title>Comparative genome structure, secondary metabolite, and effector coding capacity across Cochliobolus pathogens.</title>
        <authorList>
            <person name="Condon B.J."/>
            <person name="Leng Y."/>
            <person name="Wu D."/>
            <person name="Bushley K.E."/>
            <person name="Ohm R.A."/>
            <person name="Otillar R."/>
            <person name="Martin J."/>
            <person name="Schackwitz W."/>
            <person name="Grimwood J."/>
            <person name="MohdZainudin N."/>
            <person name="Xue C."/>
            <person name="Wang R."/>
            <person name="Manning V.A."/>
            <person name="Dhillon B."/>
            <person name="Tu Z.J."/>
            <person name="Steffenson B.J."/>
            <person name="Salamov A."/>
            <person name="Sun H."/>
            <person name="Lowry S."/>
            <person name="LaButti K."/>
            <person name="Han J."/>
            <person name="Copeland A."/>
            <person name="Lindquist E."/>
            <person name="Barry K."/>
            <person name="Schmutz J."/>
            <person name="Baker S.E."/>
            <person name="Ciuffetti L.M."/>
            <person name="Grigoriev I.V."/>
            <person name="Zhong S."/>
            <person name="Turgeon B.G."/>
        </authorList>
    </citation>
    <scope>NUCLEOTIDE SEQUENCE [LARGE SCALE GENOMIC DNA]</scope>
    <source>
        <strain evidence="6">28A</strain>
    </source>
</reference>
<dbReference type="Proteomes" id="UP000016935">
    <property type="component" value="Unassembled WGS sequence"/>
</dbReference>
<dbReference type="GeneID" id="19395755"/>
<keyword evidence="2" id="KW-0274">FAD</keyword>
<dbReference type="PANTHER" id="PTHR46865:SF2">
    <property type="entry name" value="MONOOXYGENASE"/>
    <property type="match status" value="1"/>
</dbReference>
<evidence type="ECO:0000259" key="4">
    <source>
        <dbReference type="Pfam" id="PF01494"/>
    </source>
</evidence>
<dbReference type="AlphaFoldDB" id="R0IEN9"/>
<dbReference type="Gene3D" id="3.50.50.60">
    <property type="entry name" value="FAD/NAD(P)-binding domain"/>
    <property type="match status" value="1"/>
</dbReference>
<evidence type="ECO:0000313" key="5">
    <source>
        <dbReference type="EMBL" id="EOA83760.1"/>
    </source>
</evidence>
<dbReference type="Pfam" id="PF01494">
    <property type="entry name" value="FAD_binding_3"/>
    <property type="match status" value="1"/>
</dbReference>
<dbReference type="RefSeq" id="XP_008028259.1">
    <property type="nucleotide sequence ID" value="XM_008030068.1"/>
</dbReference>